<dbReference type="OrthoDB" id="1022638at2759"/>
<evidence type="ECO:0008006" key="4">
    <source>
        <dbReference type="Google" id="ProtNLM"/>
    </source>
</evidence>
<evidence type="ECO:0000313" key="2">
    <source>
        <dbReference type="EMBL" id="KAF2712684.1"/>
    </source>
</evidence>
<dbReference type="AlphaFoldDB" id="A0A6G1KIM2"/>
<organism evidence="2 3">
    <name type="scientific">Pleomassaria siparia CBS 279.74</name>
    <dbReference type="NCBI Taxonomy" id="1314801"/>
    <lineage>
        <taxon>Eukaryota</taxon>
        <taxon>Fungi</taxon>
        <taxon>Dikarya</taxon>
        <taxon>Ascomycota</taxon>
        <taxon>Pezizomycotina</taxon>
        <taxon>Dothideomycetes</taxon>
        <taxon>Pleosporomycetidae</taxon>
        <taxon>Pleosporales</taxon>
        <taxon>Pleomassariaceae</taxon>
        <taxon>Pleomassaria</taxon>
    </lineage>
</organism>
<feature type="compositionally biased region" description="Polar residues" evidence="1">
    <location>
        <begin position="1"/>
        <end position="21"/>
    </location>
</feature>
<name>A0A6G1KIM2_9PLEO</name>
<keyword evidence="3" id="KW-1185">Reference proteome</keyword>
<proteinExistence type="predicted"/>
<dbReference type="EMBL" id="MU005766">
    <property type="protein sequence ID" value="KAF2712684.1"/>
    <property type="molecule type" value="Genomic_DNA"/>
</dbReference>
<feature type="region of interest" description="Disordered" evidence="1">
    <location>
        <begin position="336"/>
        <end position="356"/>
    </location>
</feature>
<dbReference type="Proteomes" id="UP000799428">
    <property type="component" value="Unassembled WGS sequence"/>
</dbReference>
<evidence type="ECO:0000256" key="1">
    <source>
        <dbReference type="SAM" id="MobiDB-lite"/>
    </source>
</evidence>
<feature type="region of interest" description="Disordered" evidence="1">
    <location>
        <begin position="1"/>
        <end position="60"/>
    </location>
</feature>
<protein>
    <recommendedName>
        <fullName evidence="4">BTB domain-containing protein</fullName>
    </recommendedName>
</protein>
<accession>A0A6G1KIM2</accession>
<gene>
    <name evidence="2" type="ORF">K504DRAFT_499768</name>
</gene>
<reference evidence="2" key="1">
    <citation type="journal article" date="2020" name="Stud. Mycol.">
        <title>101 Dothideomycetes genomes: a test case for predicting lifestyles and emergence of pathogens.</title>
        <authorList>
            <person name="Haridas S."/>
            <person name="Albert R."/>
            <person name="Binder M."/>
            <person name="Bloem J."/>
            <person name="Labutti K."/>
            <person name="Salamov A."/>
            <person name="Andreopoulos B."/>
            <person name="Baker S."/>
            <person name="Barry K."/>
            <person name="Bills G."/>
            <person name="Bluhm B."/>
            <person name="Cannon C."/>
            <person name="Castanera R."/>
            <person name="Culley D."/>
            <person name="Daum C."/>
            <person name="Ezra D."/>
            <person name="Gonzalez J."/>
            <person name="Henrissat B."/>
            <person name="Kuo A."/>
            <person name="Liang C."/>
            <person name="Lipzen A."/>
            <person name="Lutzoni F."/>
            <person name="Magnuson J."/>
            <person name="Mondo S."/>
            <person name="Nolan M."/>
            <person name="Ohm R."/>
            <person name="Pangilinan J."/>
            <person name="Park H.-J."/>
            <person name="Ramirez L."/>
            <person name="Alfaro M."/>
            <person name="Sun H."/>
            <person name="Tritt A."/>
            <person name="Yoshinaga Y."/>
            <person name="Zwiers L.-H."/>
            <person name="Turgeon B."/>
            <person name="Goodwin S."/>
            <person name="Spatafora J."/>
            <person name="Crous P."/>
            <person name="Grigoriev I."/>
        </authorList>
    </citation>
    <scope>NUCLEOTIDE SEQUENCE</scope>
    <source>
        <strain evidence="2">CBS 279.74</strain>
    </source>
</reference>
<evidence type="ECO:0000313" key="3">
    <source>
        <dbReference type="Proteomes" id="UP000799428"/>
    </source>
</evidence>
<sequence>MKPVTSPQATMALAPSSSKTQPEAIEHKSLKRVRGSSAPENQPIKRARLSSTPPEQRRESSDVFLNMLQGPATQVTIGSSTGPFAPCTYTLPSALLVFHSTYFQTQIPLSTNQHITLPTFIPAIFGLFLRFIYQGNYPPKKDLDASPAHHPIPPSAQAWILGHFLGAKYFQNYAITHLHYELGRTLFITPALIEWVMQNTNHPGAQLRRLFIDTLVIYWGRGEKVVDKRPGLDQEWEGVFERWGELRRGFIMGLKDVEGKTLGVGSVQRYFVHRDVTEVPPPGKVHEAAMAMATEVAVAKNKKTEAPEVNNGPASKVQDTLAAVKEEVDVKSETVVKVEDEEKDEEMVGVESCIKE</sequence>